<dbReference type="CDD" id="cd01949">
    <property type="entry name" value="GGDEF"/>
    <property type="match status" value="1"/>
</dbReference>
<dbReference type="PROSITE" id="PS50887">
    <property type="entry name" value="GGDEF"/>
    <property type="match status" value="1"/>
</dbReference>
<keyword evidence="5" id="KW-1185">Reference proteome</keyword>
<dbReference type="InterPro" id="IPR035965">
    <property type="entry name" value="PAS-like_dom_sf"/>
</dbReference>
<sequence length="723" mass="79175">MRCLQAIEGVGGLDANTTLRSGRTLELPPQFDAGTLGRGMLRLFAHSTRTALALLDQDSRLLWANPAFDGLGLCAGDAWLGQPLMSVLAPGAPADEPDDTALLRMALQQQAATHTTLSVRTPDGRRLWLEADLQPLREHGAAAAGFALVLHDVSAQVRERRRLRRLIDSTIAGIVVQDASGRIVDCNAEAERLLGRSRAQLLSASSESGDWDAIREDGSAYPGSEHPGMRVLRDGVAVRGDVMGIRLPGGERRWIEVNTELMTDHDSGERSVVNSFINLTAQKAVQAQMHAERERLLASLESTRAGVWEWQVDSGALQVDARWAEIIGETVDALQPLSIERILPRLHPDDIAIVDAAAQAHFSGRGEHYECELRLRHREGHWVWVLVRGRVALRDAAGQPLRVYGTHTEISQRKRTEAELARTQVLLQGLFERSPLGVALNDLVGGRFLDANAALLRMLGYSRAQLLAASYWDITPRDYAEAEAEQLRSLMQTGAYGPYEKEFLHASGRRLPVLLSGIRITQPDGAEQVWSVVQDLSERRQFEQQLQRAALTDELTGLPNRGLLLQRLQQVLRELRAGQRAGAALLFVDFDRFKQINDSYGHDAGDDLLRKAALRMRAALRADDIGLQGGHGNVVARFGGDEFVVLLADVHEPAAAAHLAERLVETIAPGYRLGGAEVRLDVSVGVVMLDDPGASADEILRRADRAMYRAKDAGGGRVQLGGD</sequence>
<dbReference type="PROSITE" id="PS50113">
    <property type="entry name" value="PAC"/>
    <property type="match status" value="3"/>
</dbReference>
<dbReference type="InterPro" id="IPR000700">
    <property type="entry name" value="PAS-assoc_C"/>
</dbReference>
<feature type="domain" description="PAC" evidence="2">
    <location>
        <begin position="497"/>
        <end position="548"/>
    </location>
</feature>
<feature type="domain" description="PAC" evidence="2">
    <location>
        <begin position="113"/>
        <end position="165"/>
    </location>
</feature>
<evidence type="ECO:0000259" key="2">
    <source>
        <dbReference type="PROSITE" id="PS50113"/>
    </source>
</evidence>
<dbReference type="InterPro" id="IPR000160">
    <property type="entry name" value="GGDEF_dom"/>
</dbReference>
<dbReference type="InterPro" id="IPR001610">
    <property type="entry name" value="PAC"/>
</dbReference>
<evidence type="ECO:0000259" key="3">
    <source>
        <dbReference type="PROSITE" id="PS50887"/>
    </source>
</evidence>
<gene>
    <name evidence="4" type="ORF">SAMN04488509_10587</name>
</gene>
<accession>A0A1G6WNT8</accession>
<dbReference type="STRING" id="265719.SAMN04488509_10587"/>
<dbReference type="Pfam" id="PF08448">
    <property type="entry name" value="PAS_4"/>
    <property type="match status" value="1"/>
</dbReference>
<dbReference type="CDD" id="cd00130">
    <property type="entry name" value="PAS"/>
    <property type="match status" value="4"/>
</dbReference>
<dbReference type="InterPro" id="IPR043128">
    <property type="entry name" value="Rev_trsase/Diguanyl_cyclase"/>
</dbReference>
<dbReference type="Gene3D" id="3.30.450.20">
    <property type="entry name" value="PAS domain"/>
    <property type="match status" value="4"/>
</dbReference>
<dbReference type="GO" id="GO:0006355">
    <property type="term" value="P:regulation of DNA-templated transcription"/>
    <property type="evidence" value="ECO:0007669"/>
    <property type="project" value="InterPro"/>
</dbReference>
<dbReference type="SUPFAM" id="SSF55785">
    <property type="entry name" value="PYP-like sensor domain (PAS domain)"/>
    <property type="match status" value="4"/>
</dbReference>
<dbReference type="InterPro" id="IPR013655">
    <property type="entry name" value="PAS_fold_3"/>
</dbReference>
<dbReference type="AlphaFoldDB" id="A0A1G6WNT8"/>
<dbReference type="Pfam" id="PF00989">
    <property type="entry name" value="PAS"/>
    <property type="match status" value="1"/>
</dbReference>
<name>A0A1G6WNT8_9GAMM</name>
<dbReference type="Gene3D" id="3.30.70.270">
    <property type="match status" value="1"/>
</dbReference>
<dbReference type="InterPro" id="IPR029787">
    <property type="entry name" value="Nucleotide_cyclase"/>
</dbReference>
<dbReference type="PANTHER" id="PTHR44757:SF2">
    <property type="entry name" value="BIOFILM ARCHITECTURE MAINTENANCE PROTEIN MBAA"/>
    <property type="match status" value="1"/>
</dbReference>
<dbReference type="SMART" id="SM00091">
    <property type="entry name" value="PAS"/>
    <property type="match status" value="4"/>
</dbReference>
<dbReference type="PANTHER" id="PTHR44757">
    <property type="entry name" value="DIGUANYLATE CYCLASE DGCP"/>
    <property type="match status" value="1"/>
</dbReference>
<dbReference type="NCBIfam" id="TIGR00254">
    <property type="entry name" value="GGDEF"/>
    <property type="match status" value="1"/>
</dbReference>
<protein>
    <submittedName>
        <fullName evidence="4">PAS domain S-box-containing protein/diguanylate cyclase (GGDEF) domain-containing protein</fullName>
    </submittedName>
</protein>
<feature type="domain" description="PAS" evidence="1">
    <location>
        <begin position="159"/>
        <end position="203"/>
    </location>
</feature>
<organism evidence="4 5">
    <name type="scientific">Aquimonas voraii</name>
    <dbReference type="NCBI Taxonomy" id="265719"/>
    <lineage>
        <taxon>Bacteria</taxon>
        <taxon>Pseudomonadati</taxon>
        <taxon>Pseudomonadota</taxon>
        <taxon>Gammaproteobacteria</taxon>
        <taxon>Lysobacterales</taxon>
        <taxon>Lysobacteraceae</taxon>
        <taxon>Aquimonas</taxon>
    </lineage>
</organism>
<feature type="domain" description="GGDEF" evidence="3">
    <location>
        <begin position="581"/>
        <end position="723"/>
    </location>
</feature>
<proteinExistence type="predicted"/>
<dbReference type="InterPro" id="IPR052155">
    <property type="entry name" value="Biofilm_reg_signaling"/>
</dbReference>
<reference evidence="4 5" key="1">
    <citation type="submission" date="2016-10" db="EMBL/GenBank/DDBJ databases">
        <authorList>
            <person name="de Groot N.N."/>
        </authorList>
    </citation>
    <scope>NUCLEOTIDE SEQUENCE [LARGE SCALE GENOMIC DNA]</scope>
    <source>
        <strain evidence="4 5">DSM 16957</strain>
    </source>
</reference>
<evidence type="ECO:0000259" key="1">
    <source>
        <dbReference type="PROSITE" id="PS50112"/>
    </source>
</evidence>
<dbReference type="EMBL" id="FNAG01000005">
    <property type="protein sequence ID" value="SDD67333.1"/>
    <property type="molecule type" value="Genomic_DNA"/>
</dbReference>
<dbReference type="Pfam" id="PF00990">
    <property type="entry name" value="GGDEF"/>
    <property type="match status" value="1"/>
</dbReference>
<evidence type="ECO:0000313" key="4">
    <source>
        <dbReference type="EMBL" id="SDD67333.1"/>
    </source>
</evidence>
<dbReference type="SMART" id="SM00267">
    <property type="entry name" value="GGDEF"/>
    <property type="match status" value="1"/>
</dbReference>
<dbReference type="InterPro" id="IPR013656">
    <property type="entry name" value="PAS_4"/>
</dbReference>
<dbReference type="InterPro" id="IPR013767">
    <property type="entry name" value="PAS_fold"/>
</dbReference>
<dbReference type="InterPro" id="IPR000014">
    <property type="entry name" value="PAS"/>
</dbReference>
<dbReference type="Proteomes" id="UP000199603">
    <property type="component" value="Unassembled WGS sequence"/>
</dbReference>
<dbReference type="NCBIfam" id="TIGR00229">
    <property type="entry name" value="sensory_box"/>
    <property type="match status" value="4"/>
</dbReference>
<evidence type="ECO:0000313" key="5">
    <source>
        <dbReference type="Proteomes" id="UP000199603"/>
    </source>
</evidence>
<dbReference type="Pfam" id="PF08447">
    <property type="entry name" value="PAS_3"/>
    <property type="match status" value="1"/>
</dbReference>
<feature type="domain" description="PAC" evidence="2">
    <location>
        <begin position="369"/>
        <end position="422"/>
    </location>
</feature>
<dbReference type="SUPFAM" id="SSF55073">
    <property type="entry name" value="Nucleotide cyclase"/>
    <property type="match status" value="1"/>
</dbReference>
<dbReference type="SMART" id="SM00086">
    <property type="entry name" value="PAC"/>
    <property type="match status" value="4"/>
</dbReference>
<dbReference type="PROSITE" id="PS50112">
    <property type="entry name" value="PAS"/>
    <property type="match status" value="2"/>
</dbReference>
<dbReference type="Pfam" id="PF13426">
    <property type="entry name" value="PAS_9"/>
    <property type="match status" value="1"/>
</dbReference>
<feature type="domain" description="PAS" evidence="1">
    <location>
        <begin position="423"/>
        <end position="494"/>
    </location>
</feature>